<dbReference type="STRING" id="59895.A0A124SGF8"/>
<reference evidence="2 3" key="1">
    <citation type="journal article" date="2016" name="Sci. Rep.">
        <title>The genome sequence of the outbreeding globe artichoke constructed de novo incorporating a phase-aware low-pass sequencing strategy of F1 progeny.</title>
        <authorList>
            <person name="Scaglione D."/>
            <person name="Reyes-Chin-Wo S."/>
            <person name="Acquadro A."/>
            <person name="Froenicke L."/>
            <person name="Portis E."/>
            <person name="Beitel C."/>
            <person name="Tirone M."/>
            <person name="Mauro R."/>
            <person name="Lo Monaco A."/>
            <person name="Mauromicale G."/>
            <person name="Faccioli P."/>
            <person name="Cattivelli L."/>
            <person name="Rieseberg L."/>
            <person name="Michelmore R."/>
            <person name="Lanteri S."/>
        </authorList>
    </citation>
    <scope>NUCLEOTIDE SEQUENCE [LARGE SCALE GENOMIC DNA]</scope>
    <source>
        <strain evidence="2">2C</strain>
    </source>
</reference>
<evidence type="ECO:0000313" key="2">
    <source>
        <dbReference type="EMBL" id="KVI06271.1"/>
    </source>
</evidence>
<dbReference type="SUPFAM" id="SSF54529">
    <property type="entry name" value="Mitochondrial glycoprotein MAM33-like"/>
    <property type="match status" value="1"/>
</dbReference>
<dbReference type="Gene3D" id="3.10.280.10">
    <property type="entry name" value="Mitochondrial glycoprotein"/>
    <property type="match status" value="1"/>
</dbReference>
<protein>
    <submittedName>
        <fullName evidence="2">Mitochondrial glycoprotein</fullName>
    </submittedName>
</protein>
<dbReference type="EMBL" id="LEKV01001843">
    <property type="protein sequence ID" value="KVI06271.1"/>
    <property type="molecule type" value="Genomic_DNA"/>
</dbReference>
<evidence type="ECO:0000256" key="1">
    <source>
        <dbReference type="SAM" id="MobiDB-lite"/>
    </source>
</evidence>
<proteinExistence type="predicted"/>
<dbReference type="PANTHER" id="PTHR31365">
    <property type="entry name" value="EXPRESSED PROTEIN"/>
    <property type="match status" value="1"/>
</dbReference>
<dbReference type="OMA" id="QFICDLY"/>
<dbReference type="InterPro" id="IPR036561">
    <property type="entry name" value="MAM33_sf"/>
</dbReference>
<dbReference type="InterPro" id="IPR003428">
    <property type="entry name" value="MAM33"/>
</dbReference>
<feature type="region of interest" description="Disordered" evidence="1">
    <location>
        <begin position="1"/>
        <end position="24"/>
    </location>
</feature>
<dbReference type="AlphaFoldDB" id="A0A124SGF8"/>
<sequence>MKFKPSKANQPVKKDPLQKKETLAKTNLKRRLTKCLGDENKRLPSEEVTNRKYSRIVGGFNLRILGGAYINDRKETMWRTAMARATSALRSPLHGITGTSFRRHYASSSSPSSSVVVNSMILRSLKEHYVEVSKMAPPPKVSPPPQFTVVKGALDSGGPVLKRMYGDEEISISVMRMVNILPGVDPAEIDGDDEINQLFLHADISKPGQDFVLHFLCGLYPDALGIHSVSLRHKLETSGLLEVPSKYNGPSFEALDDRMRDAFHGYIEERGINDGLFPFLQAWLYVKDHRSLMHWFKSVGTCVKTSK</sequence>
<dbReference type="GO" id="GO:0005759">
    <property type="term" value="C:mitochondrial matrix"/>
    <property type="evidence" value="ECO:0007669"/>
    <property type="project" value="InterPro"/>
</dbReference>
<comment type="caution">
    <text evidence="2">The sequence shown here is derived from an EMBL/GenBank/DDBJ whole genome shotgun (WGS) entry which is preliminary data.</text>
</comment>
<gene>
    <name evidence="2" type="ORF">Ccrd_015409</name>
</gene>
<evidence type="ECO:0000313" key="3">
    <source>
        <dbReference type="Proteomes" id="UP000243975"/>
    </source>
</evidence>
<accession>A0A124SGF8</accession>
<organism evidence="2 3">
    <name type="scientific">Cynara cardunculus var. scolymus</name>
    <name type="common">Globe artichoke</name>
    <name type="synonym">Cynara scolymus</name>
    <dbReference type="NCBI Taxonomy" id="59895"/>
    <lineage>
        <taxon>Eukaryota</taxon>
        <taxon>Viridiplantae</taxon>
        <taxon>Streptophyta</taxon>
        <taxon>Embryophyta</taxon>
        <taxon>Tracheophyta</taxon>
        <taxon>Spermatophyta</taxon>
        <taxon>Magnoliopsida</taxon>
        <taxon>eudicotyledons</taxon>
        <taxon>Gunneridae</taxon>
        <taxon>Pentapetalae</taxon>
        <taxon>asterids</taxon>
        <taxon>campanulids</taxon>
        <taxon>Asterales</taxon>
        <taxon>Asteraceae</taxon>
        <taxon>Carduoideae</taxon>
        <taxon>Cardueae</taxon>
        <taxon>Carduinae</taxon>
        <taxon>Cynara</taxon>
    </lineage>
</organism>
<name>A0A124SGF8_CYNCS</name>
<dbReference type="Proteomes" id="UP000243975">
    <property type="component" value="Unassembled WGS sequence"/>
</dbReference>
<dbReference type="Gramene" id="KVI06271">
    <property type="protein sequence ID" value="KVI06271"/>
    <property type="gene ID" value="Ccrd_015409"/>
</dbReference>
<feature type="compositionally biased region" description="Basic and acidic residues" evidence="1">
    <location>
        <begin position="12"/>
        <end position="23"/>
    </location>
</feature>
<dbReference type="PANTHER" id="PTHR31365:SF2">
    <property type="entry name" value="OS01G0771100 PROTEIN"/>
    <property type="match status" value="1"/>
</dbReference>
<keyword evidence="3" id="KW-1185">Reference proteome</keyword>
<dbReference type="Pfam" id="PF02330">
    <property type="entry name" value="MAM33"/>
    <property type="match status" value="1"/>
</dbReference>